<feature type="chain" id="PRO_5011617003" evidence="2">
    <location>
        <begin position="35"/>
        <end position="436"/>
    </location>
</feature>
<dbReference type="Proteomes" id="UP000198809">
    <property type="component" value="Unassembled WGS sequence"/>
</dbReference>
<dbReference type="EMBL" id="CP076607">
    <property type="protein sequence ID" value="QWU13932.1"/>
    <property type="molecule type" value="Genomic_DNA"/>
</dbReference>
<reference evidence="4 7" key="2">
    <citation type="submission" date="2021-06" db="EMBL/GenBank/DDBJ databases">
        <title>Whole genome sequence of Paenibacillus sophorae DSM23020 for comparative genomics.</title>
        <authorList>
            <person name="Kim M.-J."/>
            <person name="Lee G."/>
            <person name="Shin J.-H."/>
        </authorList>
    </citation>
    <scope>NUCLEOTIDE SEQUENCE [LARGE SCALE GENOMIC DNA]</scope>
    <source>
        <strain evidence="4 7">DSM 23020</strain>
    </source>
</reference>
<keyword evidence="7" id="KW-1185">Reference proteome</keyword>
<reference evidence="5 6" key="1">
    <citation type="submission" date="2016-10" db="EMBL/GenBank/DDBJ databases">
        <authorList>
            <person name="de Groot N.N."/>
        </authorList>
    </citation>
    <scope>NUCLEOTIDE SEQUENCE [LARGE SCALE GENOMIC DNA]</scope>
    <source>
        <strain evidence="5 6">CGMCC 1.10238</strain>
    </source>
</reference>
<accession>A0A1H8FNF2</accession>
<evidence type="ECO:0000256" key="1">
    <source>
        <dbReference type="SAM" id="MobiDB-lite"/>
    </source>
</evidence>
<dbReference type="OrthoDB" id="5845122at2"/>
<dbReference type="STRING" id="1333845.SAMN04487895_101188"/>
<evidence type="ECO:0000256" key="2">
    <source>
        <dbReference type="SAM" id="SignalP"/>
    </source>
</evidence>
<feature type="region of interest" description="Disordered" evidence="1">
    <location>
        <begin position="416"/>
        <end position="436"/>
    </location>
</feature>
<dbReference type="AlphaFoldDB" id="A0A1H8FNF2"/>
<dbReference type="Pfam" id="PF00395">
    <property type="entry name" value="SLH"/>
    <property type="match status" value="2"/>
</dbReference>
<feature type="domain" description="SLH" evidence="3">
    <location>
        <begin position="100"/>
        <end position="159"/>
    </location>
</feature>
<sequence>MKMNRKNSTPIRKAPLAVLAIAAALQAGGSPIYAHEGHVHSKDYSSHWSEPIITSSIEQKLLSGYQDGSFRPEGSITRAELAVLLTNAFPGAEKKHTAALSDVRSGAWYESAVTQAVAEGYLSVNEHGAFRPNQPVTRAEASAAFASALHWQEAPADKLQEYKDLAFLPAGDAGKWLRQAASQGYIEASSDGYLLPHKPLTRSEAVFFLADANGTLPQNLQPPAFAAEQELTGTIVQSAKGFGLKVKVASGGSTVYPLSGDGASLAGTPAVAGIETGTATVTAVAGLVPGKLQVLKIAPDKSGLAVSALKELDGILIEGHHSGISDPTKHSKACLLMPSCASSGFGISVLQADGKYIYYKFDARGHQLAAVLIDSIEKETNIAIHVSGVIEGGTLHVAALAQDISAVDAAVLGDQEGTGSMKHMDETEETEHSNHH</sequence>
<organism evidence="5 6">
    <name type="scientific">Paenibacillus sophorae</name>
    <dbReference type="NCBI Taxonomy" id="1333845"/>
    <lineage>
        <taxon>Bacteria</taxon>
        <taxon>Bacillati</taxon>
        <taxon>Bacillota</taxon>
        <taxon>Bacilli</taxon>
        <taxon>Bacillales</taxon>
        <taxon>Paenibacillaceae</taxon>
        <taxon>Paenibacillus</taxon>
    </lineage>
</organism>
<gene>
    <name evidence="4" type="ORF">KP014_18500</name>
    <name evidence="5" type="ORF">SAMN04487895_101188</name>
</gene>
<dbReference type="Proteomes" id="UP000683429">
    <property type="component" value="Chromosome"/>
</dbReference>
<dbReference type="InterPro" id="IPR051465">
    <property type="entry name" value="Cell_Envelope_Struct_Comp"/>
</dbReference>
<evidence type="ECO:0000313" key="4">
    <source>
        <dbReference type="EMBL" id="QWU13932.1"/>
    </source>
</evidence>
<dbReference type="PANTHER" id="PTHR43308">
    <property type="entry name" value="OUTER MEMBRANE PROTEIN ALPHA-RELATED"/>
    <property type="match status" value="1"/>
</dbReference>
<feature type="signal peptide" evidence="2">
    <location>
        <begin position="1"/>
        <end position="34"/>
    </location>
</feature>
<evidence type="ECO:0000313" key="6">
    <source>
        <dbReference type="Proteomes" id="UP000198809"/>
    </source>
</evidence>
<dbReference type="PROSITE" id="PS51272">
    <property type="entry name" value="SLH"/>
    <property type="match status" value="2"/>
</dbReference>
<dbReference type="InterPro" id="IPR001119">
    <property type="entry name" value="SLH_dom"/>
</dbReference>
<dbReference type="PANTHER" id="PTHR43308:SF5">
    <property type="entry name" value="S-LAYER PROTEIN _ PEPTIDOGLYCAN ENDO-BETA-N-ACETYLGLUCOSAMINIDASE"/>
    <property type="match status" value="1"/>
</dbReference>
<dbReference type="EMBL" id="FODH01000001">
    <property type="protein sequence ID" value="SEN33341.1"/>
    <property type="molecule type" value="Genomic_DNA"/>
</dbReference>
<feature type="domain" description="SLH" evidence="3">
    <location>
        <begin position="36"/>
        <end position="99"/>
    </location>
</feature>
<name>A0A1H8FNF2_9BACL</name>
<evidence type="ECO:0000313" key="5">
    <source>
        <dbReference type="EMBL" id="SEN33341.1"/>
    </source>
</evidence>
<protein>
    <submittedName>
        <fullName evidence="5">S-layer homology domain-containing protein</fullName>
    </submittedName>
</protein>
<evidence type="ECO:0000259" key="3">
    <source>
        <dbReference type="PROSITE" id="PS51272"/>
    </source>
</evidence>
<keyword evidence="2" id="KW-0732">Signal</keyword>
<proteinExistence type="predicted"/>
<evidence type="ECO:0000313" key="7">
    <source>
        <dbReference type="Proteomes" id="UP000683429"/>
    </source>
</evidence>
<feature type="compositionally biased region" description="Basic and acidic residues" evidence="1">
    <location>
        <begin position="422"/>
        <end position="436"/>
    </location>
</feature>
<dbReference type="RefSeq" id="WP_090833706.1">
    <property type="nucleotide sequence ID" value="NZ_CP076607.1"/>
</dbReference>